<reference evidence="2 3" key="1">
    <citation type="submission" date="2016-04" db="EMBL/GenBank/DDBJ databases">
        <title>Genome analyses suggest a sexual origin of heterokaryosis in a supposedly ancient asexual fungus.</title>
        <authorList>
            <person name="Ropars J."/>
            <person name="Sedzielewska K."/>
            <person name="Noel J."/>
            <person name="Charron P."/>
            <person name="Farinelli L."/>
            <person name="Marton T."/>
            <person name="Kruger M."/>
            <person name="Pelin A."/>
            <person name="Brachmann A."/>
            <person name="Corradi N."/>
        </authorList>
    </citation>
    <scope>NUCLEOTIDE SEQUENCE [LARGE SCALE GENOMIC DNA]</scope>
    <source>
        <strain evidence="2 3">C2</strain>
    </source>
</reference>
<evidence type="ECO:0000313" key="2">
    <source>
        <dbReference type="EMBL" id="PKK67168.1"/>
    </source>
</evidence>
<dbReference type="VEuPathDB" id="FungiDB:FUN_002751"/>
<dbReference type="GO" id="GO:0004540">
    <property type="term" value="F:RNA nuclease activity"/>
    <property type="evidence" value="ECO:0007669"/>
    <property type="project" value="InterPro"/>
</dbReference>
<comment type="caution">
    <text evidence="2">The sequence shown here is derived from an EMBL/GenBank/DDBJ whole genome shotgun (WGS) entry which is preliminary data.</text>
</comment>
<dbReference type="Proteomes" id="UP000233469">
    <property type="component" value="Unassembled WGS sequence"/>
</dbReference>
<accession>A0A2N1MZT9</accession>
<proteinExistence type="predicted"/>
<evidence type="ECO:0000259" key="1">
    <source>
        <dbReference type="Pfam" id="PF01936"/>
    </source>
</evidence>
<dbReference type="AlphaFoldDB" id="A0A2N1MZT9"/>
<dbReference type="Pfam" id="PF01936">
    <property type="entry name" value="NYN"/>
    <property type="match status" value="1"/>
</dbReference>
<reference evidence="2 3" key="2">
    <citation type="submission" date="2017-10" db="EMBL/GenBank/DDBJ databases">
        <title>Extensive intraspecific genome diversity in a model arbuscular mycorrhizal fungus.</title>
        <authorList>
            <person name="Chen E.C.H."/>
            <person name="Morin E."/>
            <person name="Baudet D."/>
            <person name="Noel J."/>
            <person name="Ndikumana S."/>
            <person name="Charron P."/>
            <person name="St-Onge C."/>
            <person name="Giorgi J."/>
            <person name="Grigoriev I.V."/>
            <person name="Roux C."/>
            <person name="Martin F.M."/>
            <person name="Corradi N."/>
        </authorList>
    </citation>
    <scope>NUCLEOTIDE SEQUENCE [LARGE SCALE GENOMIC DNA]</scope>
    <source>
        <strain evidence="2 3">C2</strain>
    </source>
</reference>
<dbReference type="VEuPathDB" id="FungiDB:RhiirA1_394415"/>
<name>A0A2N1MZT9_9GLOM</name>
<evidence type="ECO:0000313" key="3">
    <source>
        <dbReference type="Proteomes" id="UP000233469"/>
    </source>
</evidence>
<dbReference type="EMBL" id="LLXL01000999">
    <property type="protein sequence ID" value="PKK67168.1"/>
    <property type="molecule type" value="Genomic_DNA"/>
</dbReference>
<gene>
    <name evidence="2" type="ORF">RhiirC2_714317</name>
</gene>
<feature type="domain" description="NYN" evidence="1">
    <location>
        <begin position="101"/>
        <end position="245"/>
    </location>
</feature>
<protein>
    <recommendedName>
        <fullName evidence="1">NYN domain-containing protein</fullName>
    </recommendedName>
</protein>
<sequence>MALVKFCPNLKNLCTPFKNDESETLKLILNNCQYLEIIKVHEWFNGKTIFKSNKIPSTSHSNKVSGASHSNNVSSTSFSNKIAPKGNLPGTARPFTKLVSVFIDNSSILFEGQYTVGRIVHASAYDRRRKSAYLNELKIDYGRLLSRVLRGREMSNNPTMVGIQPPKMDSLWNYVQSLGYKVTFHAINKEKKGSLTFINSTLTIAGMNTIQEKDPGTMIIISSDDSYNPLAKEAIKRGWKVETWFWIKGDYDLTANEKSRHFYNYLGSQYKYFTYACTEEDYHPRNKFVLEIDYSDTPEEFNDKNIMELHFMSELFGWWNRDKIACECPEN</sequence>
<dbReference type="Gene3D" id="3.40.50.1010">
    <property type="entry name" value="5'-nuclease"/>
    <property type="match status" value="1"/>
</dbReference>
<organism evidence="2 3">
    <name type="scientific">Rhizophagus irregularis</name>
    <dbReference type="NCBI Taxonomy" id="588596"/>
    <lineage>
        <taxon>Eukaryota</taxon>
        <taxon>Fungi</taxon>
        <taxon>Fungi incertae sedis</taxon>
        <taxon>Mucoromycota</taxon>
        <taxon>Glomeromycotina</taxon>
        <taxon>Glomeromycetes</taxon>
        <taxon>Glomerales</taxon>
        <taxon>Glomeraceae</taxon>
        <taxon>Rhizophagus</taxon>
    </lineage>
</organism>
<dbReference type="VEuPathDB" id="FungiDB:RhiirFUN_002819"/>
<dbReference type="InterPro" id="IPR021139">
    <property type="entry name" value="NYN"/>
</dbReference>
<dbReference type="VEuPathDB" id="FungiDB:RhiirA1_459595"/>